<dbReference type="PANTHER" id="PTHR47027">
    <property type="entry name" value="REVERSE TRANSCRIPTASE DOMAIN-CONTAINING PROTEIN"/>
    <property type="match status" value="1"/>
</dbReference>
<comment type="caution">
    <text evidence="1">The sequence shown here is derived from an EMBL/GenBank/DDBJ whole genome shotgun (WGS) entry which is preliminary data.</text>
</comment>
<feature type="non-terminal residue" evidence="1">
    <location>
        <position position="1"/>
    </location>
</feature>
<sequence>KIFLRTPALCSNHLPGVRKKTTPCLISLKMPQLTKDQRCRERGTYGHLPDHYFEFSEGANQLMVWVGLARTGMICGGSKTALALDQQPRNLRQLREAIVSARESLDQQMIQNAFDARIKIINKNEHQHLFDSPIKLLQSFNNYANHIWKIRQGELSYSFTNAKRSIKYWPDIFLFWISKFAQYIKDKQCSTMPCLAEFNPGVEISTLAEFNPGVENAPFVFIDSGGKRREIDLPPIYLWYAKYICQLRHIFEIMHNIRGCLYGRAYPGFNKERARTQLALTIRGLDTKLCRCKSFSSFSRMKCNKLFTLTQLKIFSLLCQSEKFVTLLRNEMNKPRISNLFYTISFISGYFFMNTFPINDGVKQGCVVAPILFILFFGAMLKDCLDGNDKGIRVNFRTNGGLFNLQRLRAKTNIREQLVRELLFADDCRIFAHSVEDLQSLMDSFTNASRRFDLIISLKNTEVLCQRPPGVLLDKASIIVNDQKLKTTKIFPYLGSTISYDAQLDHEIERRIAKASSSFGRLKDRVWNSHDIKLETKIARSCYINAPHYA</sequence>
<dbReference type="PROSITE" id="PS50878">
    <property type="entry name" value="RT_POL"/>
    <property type="match status" value="1"/>
</dbReference>
<evidence type="ECO:0000313" key="1">
    <source>
        <dbReference type="EMBL" id="CAB4032320.1"/>
    </source>
</evidence>
<dbReference type="EMBL" id="CACRXK020018307">
    <property type="protein sequence ID" value="CAB4032320.1"/>
    <property type="molecule type" value="Genomic_DNA"/>
</dbReference>
<name>A0A6S7JSX1_PARCT</name>
<dbReference type="Proteomes" id="UP001152795">
    <property type="component" value="Unassembled WGS sequence"/>
</dbReference>
<dbReference type="OrthoDB" id="5984501at2759"/>
<evidence type="ECO:0000313" key="2">
    <source>
        <dbReference type="Proteomes" id="UP001152795"/>
    </source>
</evidence>
<accession>A0A6S7JSX1</accession>
<dbReference type="AlphaFoldDB" id="A0A6S7JSX1"/>
<reference evidence="1" key="1">
    <citation type="submission" date="2020-04" db="EMBL/GenBank/DDBJ databases">
        <authorList>
            <person name="Alioto T."/>
            <person name="Alioto T."/>
            <person name="Gomez Garrido J."/>
        </authorList>
    </citation>
    <scope>NUCLEOTIDE SEQUENCE</scope>
    <source>
        <strain evidence="1">A484AB</strain>
    </source>
</reference>
<dbReference type="PANTHER" id="PTHR47027:SF20">
    <property type="entry name" value="REVERSE TRANSCRIPTASE-LIKE PROTEIN WITH RNA-DIRECTED DNA POLYMERASE DOMAIN"/>
    <property type="match status" value="1"/>
</dbReference>
<proteinExistence type="predicted"/>
<feature type="non-terminal residue" evidence="1">
    <location>
        <position position="550"/>
    </location>
</feature>
<keyword evidence="2" id="KW-1185">Reference proteome</keyword>
<gene>
    <name evidence="1" type="ORF">PACLA_8A077454</name>
</gene>
<dbReference type="InterPro" id="IPR000477">
    <property type="entry name" value="RT_dom"/>
</dbReference>
<protein>
    <submittedName>
        <fullName evidence="1">Uncharacterized protein</fullName>
    </submittedName>
</protein>
<dbReference type="Pfam" id="PF00078">
    <property type="entry name" value="RVT_1"/>
    <property type="match status" value="1"/>
</dbReference>
<organism evidence="1 2">
    <name type="scientific">Paramuricea clavata</name>
    <name type="common">Red gorgonian</name>
    <name type="synonym">Violescent sea-whip</name>
    <dbReference type="NCBI Taxonomy" id="317549"/>
    <lineage>
        <taxon>Eukaryota</taxon>
        <taxon>Metazoa</taxon>
        <taxon>Cnidaria</taxon>
        <taxon>Anthozoa</taxon>
        <taxon>Octocorallia</taxon>
        <taxon>Malacalcyonacea</taxon>
        <taxon>Plexauridae</taxon>
        <taxon>Paramuricea</taxon>
    </lineage>
</organism>